<keyword evidence="2" id="KW-0472">Membrane</keyword>
<dbReference type="PANTHER" id="PTHR43156">
    <property type="entry name" value="STAGE II SPORULATION PROTEIN E-RELATED"/>
    <property type="match status" value="1"/>
</dbReference>
<evidence type="ECO:0000259" key="3">
    <source>
        <dbReference type="SMART" id="SM00331"/>
    </source>
</evidence>
<evidence type="ECO:0000256" key="2">
    <source>
        <dbReference type="SAM" id="Phobius"/>
    </source>
</evidence>
<accession>A0ABV3DH85</accession>
<dbReference type="GO" id="GO:0004722">
    <property type="term" value="F:protein serine/threonine phosphatase activity"/>
    <property type="evidence" value="ECO:0007669"/>
    <property type="project" value="UniProtKB-EC"/>
</dbReference>
<protein>
    <submittedName>
        <fullName evidence="4">PP2C family protein-serine/threonine phosphatase</fullName>
        <ecNumber evidence="4">3.1.3.16</ecNumber>
    </submittedName>
</protein>
<name>A0ABV3DH85_9ACTN</name>
<keyword evidence="5" id="KW-1185">Reference proteome</keyword>
<dbReference type="SUPFAM" id="SSF81606">
    <property type="entry name" value="PP2C-like"/>
    <property type="match status" value="1"/>
</dbReference>
<keyword evidence="1 4" id="KW-0378">Hydrolase</keyword>
<dbReference type="PANTHER" id="PTHR43156:SF2">
    <property type="entry name" value="STAGE II SPORULATION PROTEIN E"/>
    <property type="match status" value="1"/>
</dbReference>
<dbReference type="EC" id="3.1.3.16" evidence="4"/>
<keyword evidence="2" id="KW-0812">Transmembrane</keyword>
<comment type="caution">
    <text evidence="4">The sequence shown here is derived from an EMBL/GenBank/DDBJ whole genome shotgun (WGS) entry which is preliminary data.</text>
</comment>
<dbReference type="Gene3D" id="3.60.40.10">
    <property type="entry name" value="PPM-type phosphatase domain"/>
    <property type="match status" value="1"/>
</dbReference>
<feature type="domain" description="PPM-type phosphatase" evidence="3">
    <location>
        <begin position="144"/>
        <end position="370"/>
    </location>
</feature>
<organism evidence="4 5">
    <name type="scientific">Streptodolium elevatio</name>
    <dbReference type="NCBI Taxonomy" id="3157996"/>
    <lineage>
        <taxon>Bacteria</taxon>
        <taxon>Bacillati</taxon>
        <taxon>Actinomycetota</taxon>
        <taxon>Actinomycetes</taxon>
        <taxon>Kitasatosporales</taxon>
        <taxon>Streptomycetaceae</taxon>
        <taxon>Streptodolium</taxon>
    </lineage>
</organism>
<evidence type="ECO:0000313" key="5">
    <source>
        <dbReference type="Proteomes" id="UP001551482"/>
    </source>
</evidence>
<feature type="transmembrane region" description="Helical" evidence="2">
    <location>
        <begin position="60"/>
        <end position="83"/>
    </location>
</feature>
<dbReference type="RefSeq" id="WP_358354476.1">
    <property type="nucleotide sequence ID" value="NZ_JBEZFP010000037.1"/>
</dbReference>
<dbReference type="InterPro" id="IPR036457">
    <property type="entry name" value="PPM-type-like_dom_sf"/>
</dbReference>
<feature type="transmembrane region" description="Helical" evidence="2">
    <location>
        <begin position="20"/>
        <end position="39"/>
    </location>
</feature>
<dbReference type="Proteomes" id="UP001551482">
    <property type="component" value="Unassembled WGS sequence"/>
</dbReference>
<gene>
    <name evidence="4" type="ORF">AB0C36_16595</name>
</gene>
<feature type="transmembrane region" description="Helical" evidence="2">
    <location>
        <begin position="89"/>
        <end position="113"/>
    </location>
</feature>
<evidence type="ECO:0000256" key="1">
    <source>
        <dbReference type="ARBA" id="ARBA00022801"/>
    </source>
</evidence>
<dbReference type="InterPro" id="IPR052016">
    <property type="entry name" value="Bact_Sigma-Reg"/>
</dbReference>
<keyword evidence="2" id="KW-1133">Transmembrane helix</keyword>
<proteinExistence type="predicted"/>
<dbReference type="SMART" id="SM00331">
    <property type="entry name" value="PP2C_SIG"/>
    <property type="match status" value="1"/>
</dbReference>
<sequence length="372" mass="39159">MDGWASENTRTPGPPAGPAWMRWLVPLMIVSGVVFEFATPDPYRAGPMLAAAGPLAAVTLRFRAAVAAVLADGVVGVLLALGHTSDPDAHVWLDLVSLGAVLALSVLIAALLARGEDRLIEVRAVADAAQRAVLPTIPRRLGHLEVAVRYATARSAARIGGDFYAAEDTRYGVRLLLGDVRGKGLDGIGTVGQIVGAFREAAHHVPALAELAEYLEESTERWNASSQDSEADERFATAVLVELPRDEAHLRIVNRGHIAPLLLRGGGRLSVLEPSRPDLPLGFGRLAPAGTTGPAAVDVVPFGNGDTLLLYTDGVSEARDETGACFDLADALAGIVPVDLSELLWLVGDQVRAFSGGELADDTALMAVRRTE</sequence>
<evidence type="ECO:0000313" key="4">
    <source>
        <dbReference type="EMBL" id="MEU8135123.1"/>
    </source>
</evidence>
<reference evidence="4 5" key="1">
    <citation type="submission" date="2024-06" db="EMBL/GenBank/DDBJ databases">
        <title>The Natural Products Discovery Center: Release of the First 8490 Sequenced Strains for Exploring Actinobacteria Biosynthetic Diversity.</title>
        <authorList>
            <person name="Kalkreuter E."/>
            <person name="Kautsar S.A."/>
            <person name="Yang D."/>
            <person name="Bader C.D."/>
            <person name="Teijaro C.N."/>
            <person name="Fluegel L."/>
            <person name="Davis C.M."/>
            <person name="Simpson J.R."/>
            <person name="Lauterbach L."/>
            <person name="Steele A.D."/>
            <person name="Gui C."/>
            <person name="Meng S."/>
            <person name="Li G."/>
            <person name="Viehrig K."/>
            <person name="Ye F."/>
            <person name="Su P."/>
            <person name="Kiefer A.F."/>
            <person name="Nichols A."/>
            <person name="Cepeda A.J."/>
            <person name="Yan W."/>
            <person name="Fan B."/>
            <person name="Jiang Y."/>
            <person name="Adhikari A."/>
            <person name="Zheng C.-J."/>
            <person name="Schuster L."/>
            <person name="Cowan T.M."/>
            <person name="Smanski M.J."/>
            <person name="Chevrette M.G."/>
            <person name="De Carvalho L.P.S."/>
            <person name="Shen B."/>
        </authorList>
    </citation>
    <scope>NUCLEOTIDE SEQUENCE [LARGE SCALE GENOMIC DNA]</scope>
    <source>
        <strain evidence="4 5">NPDC048946</strain>
    </source>
</reference>
<dbReference type="EMBL" id="JBEZFP010000037">
    <property type="protein sequence ID" value="MEU8135123.1"/>
    <property type="molecule type" value="Genomic_DNA"/>
</dbReference>
<dbReference type="Pfam" id="PF07228">
    <property type="entry name" value="SpoIIE"/>
    <property type="match status" value="1"/>
</dbReference>
<dbReference type="InterPro" id="IPR001932">
    <property type="entry name" value="PPM-type_phosphatase-like_dom"/>
</dbReference>